<accession>A0ABV0VA54</accession>
<comment type="caution">
    <text evidence="1">The sequence shown here is derived from an EMBL/GenBank/DDBJ whole genome shotgun (WGS) entry which is preliminary data.</text>
</comment>
<organism evidence="1 2">
    <name type="scientific">Ilyodon furcidens</name>
    <name type="common">goldbreast splitfin</name>
    <dbReference type="NCBI Taxonomy" id="33524"/>
    <lineage>
        <taxon>Eukaryota</taxon>
        <taxon>Metazoa</taxon>
        <taxon>Chordata</taxon>
        <taxon>Craniata</taxon>
        <taxon>Vertebrata</taxon>
        <taxon>Euteleostomi</taxon>
        <taxon>Actinopterygii</taxon>
        <taxon>Neopterygii</taxon>
        <taxon>Teleostei</taxon>
        <taxon>Neoteleostei</taxon>
        <taxon>Acanthomorphata</taxon>
        <taxon>Ovalentaria</taxon>
        <taxon>Atherinomorphae</taxon>
        <taxon>Cyprinodontiformes</taxon>
        <taxon>Goodeidae</taxon>
        <taxon>Ilyodon</taxon>
    </lineage>
</organism>
<protein>
    <submittedName>
        <fullName evidence="1">Uncharacterized protein</fullName>
    </submittedName>
</protein>
<reference evidence="1 2" key="1">
    <citation type="submission" date="2021-06" db="EMBL/GenBank/DDBJ databases">
        <authorList>
            <person name="Palmer J.M."/>
        </authorList>
    </citation>
    <scope>NUCLEOTIDE SEQUENCE [LARGE SCALE GENOMIC DNA]</scope>
    <source>
        <strain evidence="2">if_2019</strain>
        <tissue evidence="1">Muscle</tissue>
    </source>
</reference>
<evidence type="ECO:0000313" key="2">
    <source>
        <dbReference type="Proteomes" id="UP001482620"/>
    </source>
</evidence>
<name>A0ABV0VA54_9TELE</name>
<dbReference type="Proteomes" id="UP001482620">
    <property type="component" value="Unassembled WGS sequence"/>
</dbReference>
<gene>
    <name evidence="1" type="ORF">ILYODFUR_037162</name>
</gene>
<dbReference type="EMBL" id="JAHRIQ010100689">
    <property type="protein sequence ID" value="MEQ2253889.1"/>
    <property type="molecule type" value="Genomic_DNA"/>
</dbReference>
<evidence type="ECO:0000313" key="1">
    <source>
        <dbReference type="EMBL" id="MEQ2253889.1"/>
    </source>
</evidence>
<feature type="non-terminal residue" evidence="1">
    <location>
        <position position="1"/>
    </location>
</feature>
<proteinExistence type="predicted"/>
<keyword evidence="2" id="KW-1185">Reference proteome</keyword>
<sequence length="148" mass="16143">GIHGVWVRGHMFDIWVLVGGGPVEKFMLGFIGGRGLMTLGSEFISRSGLFHPLVALVGGPVWPCRPLFCTCCPLWMRMDVVGDWGQDGVSVCRPGSLRFRSQPRFGWWGGLPVSTHGGKGTTSWVRGVVAPMGYRPPGPESIEYVWGV</sequence>